<comment type="caution">
    <text evidence="1">The sequence shown here is derived from an EMBL/GenBank/DDBJ whole genome shotgun (WGS) entry which is preliminary data.</text>
</comment>
<name>A0ACA9R212_9GLOM</name>
<feature type="non-terminal residue" evidence="1">
    <location>
        <position position="1"/>
    </location>
</feature>
<evidence type="ECO:0000313" key="2">
    <source>
        <dbReference type="Proteomes" id="UP000789366"/>
    </source>
</evidence>
<sequence length="178" mass="20488">LIRNRGENYRLIQDFDKSIKDFTRVLELDSKNIFALTRRGEVYRMLRQGTKALRDLDEAIRIDPDNVMARESRGAMNRTLRRFEESLRDLDEAIYLNPNSVFALSNPLNMNEKALLDLEHALNHTKDKAFNIDYETKALCNRGSVLAKLGNYDEALADLNKVLTRDPNNAFALNERGA</sequence>
<organism evidence="1 2">
    <name type="scientific">Cetraspora pellucida</name>
    <dbReference type="NCBI Taxonomy" id="1433469"/>
    <lineage>
        <taxon>Eukaryota</taxon>
        <taxon>Fungi</taxon>
        <taxon>Fungi incertae sedis</taxon>
        <taxon>Mucoromycota</taxon>
        <taxon>Glomeromycotina</taxon>
        <taxon>Glomeromycetes</taxon>
        <taxon>Diversisporales</taxon>
        <taxon>Gigasporaceae</taxon>
        <taxon>Cetraspora</taxon>
    </lineage>
</organism>
<dbReference type="EMBL" id="CAJVPW010055467">
    <property type="protein sequence ID" value="CAG8773381.1"/>
    <property type="molecule type" value="Genomic_DNA"/>
</dbReference>
<keyword evidence="2" id="KW-1185">Reference proteome</keyword>
<protein>
    <submittedName>
        <fullName evidence="1">720_t:CDS:1</fullName>
    </submittedName>
</protein>
<proteinExistence type="predicted"/>
<evidence type="ECO:0000313" key="1">
    <source>
        <dbReference type="EMBL" id="CAG8773381.1"/>
    </source>
</evidence>
<reference evidence="1" key="1">
    <citation type="submission" date="2021-06" db="EMBL/GenBank/DDBJ databases">
        <authorList>
            <person name="Kallberg Y."/>
            <person name="Tangrot J."/>
            <person name="Rosling A."/>
        </authorList>
    </citation>
    <scope>NUCLEOTIDE SEQUENCE</scope>
    <source>
        <strain evidence="1">28 12/20/2015</strain>
    </source>
</reference>
<gene>
    <name evidence="1" type="ORF">SPELUC_LOCUS15923</name>
</gene>
<dbReference type="Proteomes" id="UP000789366">
    <property type="component" value="Unassembled WGS sequence"/>
</dbReference>
<accession>A0ACA9R212</accession>
<feature type="non-terminal residue" evidence="1">
    <location>
        <position position="178"/>
    </location>
</feature>